<evidence type="ECO:0000313" key="1">
    <source>
        <dbReference type="EMBL" id="PON35384.1"/>
    </source>
</evidence>
<sequence length="86" mass="10138">MDQHDTRFHVRMQPLKCCRHWTFYSCLTLRWFMESIYLGEVTAEGFHPDEARLKFVHLIVSHELNKVGSRCITDCDAYFDKVAGKA</sequence>
<proteinExistence type="predicted"/>
<dbReference type="OrthoDB" id="10444599at2759"/>
<dbReference type="EMBL" id="JXTB01000614">
    <property type="protein sequence ID" value="PON35384.1"/>
    <property type="molecule type" value="Genomic_DNA"/>
</dbReference>
<gene>
    <name evidence="1" type="ORF">PanWU01x14_336760</name>
</gene>
<organism evidence="1 2">
    <name type="scientific">Parasponia andersonii</name>
    <name type="common">Sponia andersonii</name>
    <dbReference type="NCBI Taxonomy" id="3476"/>
    <lineage>
        <taxon>Eukaryota</taxon>
        <taxon>Viridiplantae</taxon>
        <taxon>Streptophyta</taxon>
        <taxon>Embryophyta</taxon>
        <taxon>Tracheophyta</taxon>
        <taxon>Spermatophyta</taxon>
        <taxon>Magnoliopsida</taxon>
        <taxon>eudicotyledons</taxon>
        <taxon>Gunneridae</taxon>
        <taxon>Pentapetalae</taxon>
        <taxon>rosids</taxon>
        <taxon>fabids</taxon>
        <taxon>Rosales</taxon>
        <taxon>Cannabaceae</taxon>
        <taxon>Parasponia</taxon>
    </lineage>
</organism>
<comment type="caution">
    <text evidence="1">The sequence shown here is derived from an EMBL/GenBank/DDBJ whole genome shotgun (WGS) entry which is preliminary data.</text>
</comment>
<evidence type="ECO:0000313" key="2">
    <source>
        <dbReference type="Proteomes" id="UP000237105"/>
    </source>
</evidence>
<protein>
    <submittedName>
        <fullName evidence="1">Uncharacterized protein</fullName>
    </submittedName>
</protein>
<dbReference type="AlphaFoldDB" id="A0A2P5AFU1"/>
<reference evidence="2" key="1">
    <citation type="submission" date="2016-06" db="EMBL/GenBank/DDBJ databases">
        <title>Parallel loss of symbiosis genes in relatives of nitrogen-fixing non-legume Parasponia.</title>
        <authorList>
            <person name="Van Velzen R."/>
            <person name="Holmer R."/>
            <person name="Bu F."/>
            <person name="Rutten L."/>
            <person name="Van Zeijl A."/>
            <person name="Liu W."/>
            <person name="Santuari L."/>
            <person name="Cao Q."/>
            <person name="Sharma T."/>
            <person name="Shen D."/>
            <person name="Roswanjaya Y."/>
            <person name="Wardhani T."/>
            <person name="Kalhor M.S."/>
            <person name="Jansen J."/>
            <person name="Van den Hoogen J."/>
            <person name="Gungor B."/>
            <person name="Hartog M."/>
            <person name="Hontelez J."/>
            <person name="Verver J."/>
            <person name="Yang W.-C."/>
            <person name="Schijlen E."/>
            <person name="Repin R."/>
            <person name="Schilthuizen M."/>
            <person name="Schranz E."/>
            <person name="Heidstra R."/>
            <person name="Miyata K."/>
            <person name="Fedorova E."/>
            <person name="Kohlen W."/>
            <person name="Bisseling T."/>
            <person name="Smit S."/>
            <person name="Geurts R."/>
        </authorList>
    </citation>
    <scope>NUCLEOTIDE SEQUENCE [LARGE SCALE GENOMIC DNA]</scope>
    <source>
        <strain evidence="2">cv. WU1-14</strain>
    </source>
</reference>
<keyword evidence="2" id="KW-1185">Reference proteome</keyword>
<name>A0A2P5AFU1_PARAD</name>
<dbReference type="Proteomes" id="UP000237105">
    <property type="component" value="Unassembled WGS sequence"/>
</dbReference>
<accession>A0A2P5AFU1</accession>